<gene>
    <name evidence="2" type="ORF">QRT05_12025</name>
</gene>
<evidence type="ECO:0000313" key="2">
    <source>
        <dbReference type="EMBL" id="MDM7832064.1"/>
    </source>
</evidence>
<protein>
    <recommendedName>
        <fullName evidence="4">Alpha/beta hydrolase</fullName>
    </recommendedName>
</protein>
<keyword evidence="1" id="KW-0732">Signal</keyword>
<accession>A0ABT7S8V7</accession>
<reference evidence="2 3" key="1">
    <citation type="submission" date="2023-06" db="EMBL/GenBank/DDBJ databases">
        <title>Cellulomonas sp. MW9 Whole genome sequence.</title>
        <authorList>
            <person name="Park S."/>
        </authorList>
    </citation>
    <scope>NUCLEOTIDE SEQUENCE [LARGE SCALE GENOMIC DNA]</scope>
    <source>
        <strain evidence="2 3">MW9</strain>
    </source>
</reference>
<feature type="signal peptide" evidence="1">
    <location>
        <begin position="1"/>
        <end position="26"/>
    </location>
</feature>
<sequence>MNVRRWSLVLGAALAVGLVGAPAGQAASEPPEPAPHVSSADGITVATDALGSTVTWKPRTDVPMGDARPEFRVGDQRIGVPVPSEGALALRVDRRLRPAQVSVVSGGRVLAGAKLTIAELKAGGSGGASRADTVPTVPAVSRVLDRDPAKPGRYRTSAFTYALPSVHIPGYPAAVEMRGHVVAPVGAAGRRGVVLFLHGRHGTCYSPGGDEVSIDWPCAGGMKAIPSYLGYTQQQKLLASQGFVTVSISANGINGQDDMDIDSGAAARAVLVRKHLDVFADWAAGKGAGPAARSALAGHLNMRKVMTVGHSRGGEGVDRAAIKARAGDRFTIAGQVLVAPTDFGQQVAVGIPTTVLLPYCDGDVSDLQGQLFVDQSAGRATGDRALRTSVLVMGANHNYFNSQWTPSLAAAPAQDDWWDDEDPVCGSGAPQRLTAKQQRAVGSAYIAAAARTYLTSSTTARALLDGTPVRAASAGKAVVLTHALGGRRTGLVRADVSPHFRASAHATASVCAGFVDGSARPCARDDSVQSPHWSPLQWGWLPVAPHAVKVAWTAKAARVAFTPTRPLGSARYLDLRVIVPPQKSRPTFQVVVRDAEGGSTTLTPQRSASVLPGAPTGAGWAQNVRVRLPKGVVLAPSSSIVLRSTSSRGVVYLLDVYGSAPGLVRSTANVLTVARLSLPAATVVPVAVGQQSATLRIPVRGASERTGSVRLGIIDPQNGETTVVDRVIRPGQTSLDVRLARAWDDAYSDSEDGPDYVVVANATHNSVVDGYIGGVVARSAAERPHVVVDDVEASASPGQGLRWVVKLSGPVSRDVEMTVRAIPLPDPTWTELAGRDLLPGWAADHLAGAPSAAGVSAAGLTTSVVIPAYATSAVLEIPVRAGVSFTGVRHVALGLDTSEFGGVVPPLIGTVTSAG</sequence>
<organism evidence="2 3">
    <name type="scientific">Cellulomonas edaphi</name>
    <dbReference type="NCBI Taxonomy" id="3053468"/>
    <lineage>
        <taxon>Bacteria</taxon>
        <taxon>Bacillati</taxon>
        <taxon>Actinomycetota</taxon>
        <taxon>Actinomycetes</taxon>
        <taxon>Micrococcales</taxon>
        <taxon>Cellulomonadaceae</taxon>
        <taxon>Cellulomonas</taxon>
    </lineage>
</organism>
<evidence type="ECO:0000313" key="3">
    <source>
        <dbReference type="Proteomes" id="UP001321453"/>
    </source>
</evidence>
<dbReference type="SUPFAM" id="SSF53474">
    <property type="entry name" value="alpha/beta-Hydrolases"/>
    <property type="match status" value="1"/>
</dbReference>
<dbReference type="Proteomes" id="UP001321453">
    <property type="component" value="Unassembled WGS sequence"/>
</dbReference>
<dbReference type="RefSeq" id="WP_289447515.1">
    <property type="nucleotide sequence ID" value="NZ_JAUCGR010000003.1"/>
</dbReference>
<feature type="chain" id="PRO_5046823418" description="Alpha/beta hydrolase" evidence="1">
    <location>
        <begin position="27"/>
        <end position="915"/>
    </location>
</feature>
<proteinExistence type="predicted"/>
<evidence type="ECO:0000256" key="1">
    <source>
        <dbReference type="SAM" id="SignalP"/>
    </source>
</evidence>
<name>A0ABT7S8V7_9CELL</name>
<evidence type="ECO:0008006" key="4">
    <source>
        <dbReference type="Google" id="ProtNLM"/>
    </source>
</evidence>
<dbReference type="EMBL" id="JAUCGR010000003">
    <property type="protein sequence ID" value="MDM7832064.1"/>
    <property type="molecule type" value="Genomic_DNA"/>
</dbReference>
<comment type="caution">
    <text evidence="2">The sequence shown here is derived from an EMBL/GenBank/DDBJ whole genome shotgun (WGS) entry which is preliminary data.</text>
</comment>
<keyword evidence="3" id="KW-1185">Reference proteome</keyword>
<dbReference type="InterPro" id="IPR029058">
    <property type="entry name" value="AB_hydrolase_fold"/>
</dbReference>
<dbReference type="Gene3D" id="3.40.50.1820">
    <property type="entry name" value="alpha/beta hydrolase"/>
    <property type="match status" value="1"/>
</dbReference>